<evidence type="ECO:0000256" key="2">
    <source>
        <dbReference type="ARBA" id="ARBA00023235"/>
    </source>
</evidence>
<organism evidence="3 4">
    <name type="scientific">Polaribacter vadi</name>
    <dbReference type="NCBI Taxonomy" id="1774273"/>
    <lineage>
        <taxon>Bacteria</taxon>
        <taxon>Pseudomonadati</taxon>
        <taxon>Bacteroidota</taxon>
        <taxon>Flavobacteriia</taxon>
        <taxon>Flavobacteriales</taxon>
        <taxon>Flavobacteriaceae</taxon>
    </lineage>
</organism>
<name>A0A1B8TWV8_9FLAO</name>
<dbReference type="KEGG" id="pob:LPB03_05820"/>
<dbReference type="Pfam" id="PF07221">
    <property type="entry name" value="GlcNAc_2-epim"/>
    <property type="match status" value="1"/>
</dbReference>
<dbReference type="InterPro" id="IPR012341">
    <property type="entry name" value="6hp_glycosidase-like_sf"/>
</dbReference>
<evidence type="ECO:0000256" key="1">
    <source>
        <dbReference type="ARBA" id="ARBA00008558"/>
    </source>
</evidence>
<dbReference type="GO" id="GO:0005975">
    <property type="term" value="P:carbohydrate metabolic process"/>
    <property type="evidence" value="ECO:0007669"/>
    <property type="project" value="InterPro"/>
</dbReference>
<reference evidence="4" key="1">
    <citation type="submission" date="2016-02" db="EMBL/GenBank/DDBJ databases">
        <authorList>
            <person name="Shin S.-K."/>
            <person name="Yi H."/>
            <person name="Kim E."/>
        </authorList>
    </citation>
    <scope>NUCLEOTIDE SEQUENCE [LARGE SCALE GENOMIC DNA]</scope>
    <source>
        <strain evidence="4">LPB0003</strain>
    </source>
</reference>
<dbReference type="InterPro" id="IPR010819">
    <property type="entry name" value="AGE/CE"/>
</dbReference>
<comment type="similarity">
    <text evidence="1">Belongs to the N-acylglucosamine 2-epimerase family.</text>
</comment>
<dbReference type="AlphaFoldDB" id="A0A1B8TWV8"/>
<dbReference type="OrthoDB" id="618431at2"/>
<dbReference type="RefSeq" id="WP_065318832.1">
    <property type="nucleotide sequence ID" value="NZ_CP017477.1"/>
</dbReference>
<dbReference type="Gene3D" id="1.50.10.10">
    <property type="match status" value="1"/>
</dbReference>
<dbReference type="STRING" id="1774273.LPB03_05820"/>
<keyword evidence="4" id="KW-1185">Reference proteome</keyword>
<dbReference type="InterPro" id="IPR008928">
    <property type="entry name" value="6-hairpin_glycosidase_sf"/>
</dbReference>
<protein>
    <submittedName>
        <fullName evidence="3">N-acylglucosamine 2-epimerase</fullName>
    </submittedName>
</protein>
<evidence type="ECO:0000313" key="3">
    <source>
        <dbReference type="EMBL" id="OBY64080.1"/>
    </source>
</evidence>
<proteinExistence type="inferred from homology"/>
<dbReference type="GO" id="GO:0016853">
    <property type="term" value="F:isomerase activity"/>
    <property type="evidence" value="ECO:0007669"/>
    <property type="project" value="UniProtKB-KW"/>
</dbReference>
<comment type="caution">
    <text evidence="3">The sequence shown here is derived from an EMBL/GenBank/DDBJ whole genome shotgun (WGS) entry which is preliminary data.</text>
</comment>
<gene>
    <name evidence="3" type="ORF">LPB3_06670</name>
</gene>
<keyword evidence="2" id="KW-0413">Isomerase</keyword>
<accession>A0A1B8TWV8</accession>
<sequence>MKKTVVFYFLIFATFLNCKQKTNLEKEENLSIKESALISKLEFEAKDNLLDKWYPLVLDSVDGGYFSDVTYDFKIGEHHTKMIVTQARHIWVNSKASLIYNDTLYREYAKHGFEFLKNKMWDTKNGGFYNFVEKNGTPILRRGQEKTAYGNAFAIYGLAAYYAASQNEEALEYAKKTFHWLEEHSHDNNLKGYFQTMNIDGSLLKRPENEPSTSDIGYKDQNSSIHLLEAFSELYKVWPDKLLKERLEELLLLIRDTIVTEKGYMNLFFLVDWTPVSFKNTSKENIQKHYYLNHVSFGHDIEIAYLLLEASHVLGRKIDTITLQKAKLLVDHTVKNGIDKKVGGLYDGGYYYQNEDTISIINDKKNWWAQTEALNSLLIMNHYFPNDEMNYKAEFDKLWEYTKTYFIDDEFGGWYEWGIDKTPESKTALKGHVWKSTYHNFRALINCIDTLKKFN</sequence>
<dbReference type="EMBL" id="LSFM01000022">
    <property type="protein sequence ID" value="OBY64080.1"/>
    <property type="molecule type" value="Genomic_DNA"/>
</dbReference>
<dbReference type="PANTHER" id="PTHR15108">
    <property type="entry name" value="N-ACYLGLUCOSAMINE-2-EPIMERASE"/>
    <property type="match status" value="1"/>
</dbReference>
<evidence type="ECO:0000313" key="4">
    <source>
        <dbReference type="Proteomes" id="UP000092584"/>
    </source>
</evidence>
<dbReference type="SUPFAM" id="SSF48208">
    <property type="entry name" value="Six-hairpin glycosidases"/>
    <property type="match status" value="1"/>
</dbReference>
<dbReference type="Proteomes" id="UP000092584">
    <property type="component" value="Unassembled WGS sequence"/>
</dbReference>